<evidence type="ECO:0000256" key="1">
    <source>
        <dbReference type="SAM" id="MobiDB-lite"/>
    </source>
</evidence>
<feature type="region of interest" description="Disordered" evidence="1">
    <location>
        <begin position="27"/>
        <end position="47"/>
    </location>
</feature>
<reference evidence="2" key="1">
    <citation type="journal article" date="2024" name="Gigascience">
        <title>Chromosome-level genome of the poultry shaft louse Menopon gallinae provides insight into the host-switching and adaptive evolution of parasitic lice.</title>
        <authorList>
            <person name="Xu Y."/>
            <person name="Ma L."/>
            <person name="Liu S."/>
            <person name="Liang Y."/>
            <person name="Liu Q."/>
            <person name="He Z."/>
            <person name="Tian L."/>
            <person name="Duan Y."/>
            <person name="Cai W."/>
            <person name="Li H."/>
            <person name="Song F."/>
        </authorList>
    </citation>
    <scope>NUCLEOTIDE SEQUENCE</scope>
    <source>
        <strain evidence="2">Cailab_2023a</strain>
    </source>
</reference>
<proteinExistence type="predicted"/>
<accession>A0AAW2I9J3</accession>
<dbReference type="EMBL" id="JARGDH010000001">
    <property type="protein sequence ID" value="KAL0278611.1"/>
    <property type="molecule type" value="Genomic_DNA"/>
</dbReference>
<dbReference type="AlphaFoldDB" id="A0AAW2I9J3"/>
<sequence>MAVVEQYHVGGKWRHFHGRHLRRIHHHRDRSHNWTGQRGAPAPQEDGTDLRNPLIHNRFRAAIYDGCDRAWFRNDISKSRENLSHYLYNPVRLRYCPHSLTGRIAAGSAY</sequence>
<name>A0AAW2I9J3_9NEOP</name>
<evidence type="ECO:0000313" key="2">
    <source>
        <dbReference type="EMBL" id="KAL0278611.1"/>
    </source>
</evidence>
<organism evidence="2">
    <name type="scientific">Menopon gallinae</name>
    <name type="common">poultry shaft louse</name>
    <dbReference type="NCBI Taxonomy" id="328185"/>
    <lineage>
        <taxon>Eukaryota</taxon>
        <taxon>Metazoa</taxon>
        <taxon>Ecdysozoa</taxon>
        <taxon>Arthropoda</taxon>
        <taxon>Hexapoda</taxon>
        <taxon>Insecta</taxon>
        <taxon>Pterygota</taxon>
        <taxon>Neoptera</taxon>
        <taxon>Paraneoptera</taxon>
        <taxon>Psocodea</taxon>
        <taxon>Troctomorpha</taxon>
        <taxon>Phthiraptera</taxon>
        <taxon>Amblycera</taxon>
        <taxon>Menoponidae</taxon>
        <taxon>Menopon</taxon>
    </lineage>
</organism>
<comment type="caution">
    <text evidence="2">The sequence shown here is derived from an EMBL/GenBank/DDBJ whole genome shotgun (WGS) entry which is preliminary data.</text>
</comment>
<gene>
    <name evidence="2" type="ORF">PYX00_000383</name>
</gene>
<protein>
    <submittedName>
        <fullName evidence="2">Uncharacterized protein</fullName>
    </submittedName>
</protein>